<feature type="compositionally biased region" description="Basic and acidic residues" evidence="1">
    <location>
        <begin position="1"/>
        <end position="33"/>
    </location>
</feature>
<sequence>MLFPRQMHDEVGAERQQRAGESRQGDQRQDTRGARQPAGEVRDDEPHEGDRAAQGCHRRSEQDRRGQDRSAQARHVGAEARGIGFAQQQCRQSLRVHDRQRQSAHDRHHQPRQVGGGRCREGAVIPTREHAPPDAAREVQDDAHQSLCGEA</sequence>
<dbReference type="AlphaFoldDB" id="A0A2A2M219"/>
<proteinExistence type="predicted"/>
<gene>
    <name evidence="2" type="ORF">WR25_18346</name>
</gene>
<dbReference type="EMBL" id="LIAE01006202">
    <property type="protein sequence ID" value="PAV92423.1"/>
    <property type="molecule type" value="Genomic_DNA"/>
</dbReference>
<accession>A0A2A2M219</accession>
<protein>
    <submittedName>
        <fullName evidence="2">Uncharacterized protein</fullName>
    </submittedName>
</protein>
<feature type="compositionally biased region" description="Basic and acidic residues" evidence="1">
    <location>
        <begin position="127"/>
        <end position="144"/>
    </location>
</feature>
<keyword evidence="3" id="KW-1185">Reference proteome</keyword>
<organism evidence="2 3">
    <name type="scientific">Diploscapter pachys</name>
    <dbReference type="NCBI Taxonomy" id="2018661"/>
    <lineage>
        <taxon>Eukaryota</taxon>
        <taxon>Metazoa</taxon>
        <taxon>Ecdysozoa</taxon>
        <taxon>Nematoda</taxon>
        <taxon>Chromadorea</taxon>
        <taxon>Rhabditida</taxon>
        <taxon>Rhabditina</taxon>
        <taxon>Rhabditomorpha</taxon>
        <taxon>Rhabditoidea</taxon>
        <taxon>Rhabditidae</taxon>
        <taxon>Diploscapter</taxon>
    </lineage>
</organism>
<dbReference type="Proteomes" id="UP000218231">
    <property type="component" value="Unassembled WGS sequence"/>
</dbReference>
<feature type="compositionally biased region" description="Basic and acidic residues" evidence="1">
    <location>
        <begin position="58"/>
        <end position="68"/>
    </location>
</feature>
<evidence type="ECO:0000313" key="2">
    <source>
        <dbReference type="EMBL" id="PAV92423.1"/>
    </source>
</evidence>
<feature type="compositionally biased region" description="Basic and acidic residues" evidence="1">
    <location>
        <begin position="95"/>
        <end position="105"/>
    </location>
</feature>
<evidence type="ECO:0000313" key="3">
    <source>
        <dbReference type="Proteomes" id="UP000218231"/>
    </source>
</evidence>
<evidence type="ECO:0000256" key="1">
    <source>
        <dbReference type="SAM" id="MobiDB-lite"/>
    </source>
</evidence>
<name>A0A2A2M219_9BILA</name>
<reference evidence="2 3" key="1">
    <citation type="journal article" date="2017" name="Curr. Biol.">
        <title>Genome architecture and evolution of a unichromosomal asexual nematode.</title>
        <authorList>
            <person name="Fradin H."/>
            <person name="Zegar C."/>
            <person name="Gutwein M."/>
            <person name="Lucas J."/>
            <person name="Kovtun M."/>
            <person name="Corcoran D."/>
            <person name="Baugh L.R."/>
            <person name="Kiontke K."/>
            <person name="Gunsalus K."/>
            <person name="Fitch D.H."/>
            <person name="Piano F."/>
        </authorList>
    </citation>
    <scope>NUCLEOTIDE SEQUENCE [LARGE SCALE GENOMIC DNA]</scope>
    <source>
        <strain evidence="2">PF1309</strain>
    </source>
</reference>
<comment type="caution">
    <text evidence="2">The sequence shown here is derived from an EMBL/GenBank/DDBJ whole genome shotgun (WGS) entry which is preliminary data.</text>
</comment>
<feature type="compositionally biased region" description="Basic and acidic residues" evidence="1">
    <location>
        <begin position="40"/>
        <end position="51"/>
    </location>
</feature>
<feature type="region of interest" description="Disordered" evidence="1">
    <location>
        <begin position="1"/>
        <end position="151"/>
    </location>
</feature>